<dbReference type="RefSeq" id="WP_071612357.1">
    <property type="nucleotide sequence ID" value="NZ_CP015756.1"/>
</dbReference>
<accession>A0A1J0GGG2</accession>
<protein>
    <recommendedName>
        <fullName evidence="1">Transcription regulator PadR N-terminal domain-containing protein</fullName>
    </recommendedName>
</protein>
<dbReference type="PANTHER" id="PTHR43252:SF6">
    <property type="entry name" value="NEGATIVE TRANSCRIPTION REGULATOR PADR"/>
    <property type="match status" value="1"/>
</dbReference>
<dbReference type="SUPFAM" id="SSF46785">
    <property type="entry name" value="Winged helix' DNA-binding domain"/>
    <property type="match status" value="1"/>
</dbReference>
<dbReference type="InterPro" id="IPR005149">
    <property type="entry name" value="Tscrpt_reg_PadR_N"/>
</dbReference>
<organism evidence="2 3">
    <name type="scientific">Clostridium estertheticum subsp. estertheticum</name>
    <dbReference type="NCBI Taxonomy" id="1552"/>
    <lineage>
        <taxon>Bacteria</taxon>
        <taxon>Bacillati</taxon>
        <taxon>Bacillota</taxon>
        <taxon>Clostridia</taxon>
        <taxon>Eubacteriales</taxon>
        <taxon>Clostridiaceae</taxon>
        <taxon>Clostridium</taxon>
    </lineage>
</organism>
<reference evidence="3" key="1">
    <citation type="journal article" date="2016" name="Front. Microbiol.">
        <title>Complete Genome Sequence of Clostridium estertheticum DSM 8809, a Microbe Identified in Spoiled Vacuum Packed Beef.</title>
        <authorList>
            <person name="Yu Z."/>
            <person name="Gunn L."/>
            <person name="Brennan E."/>
            <person name="Reid R."/>
            <person name="Wall P.G."/>
            <person name="Gaora O.P."/>
            <person name="Hurley D."/>
            <person name="Bolton D."/>
            <person name="Fanning S."/>
        </authorList>
    </citation>
    <scope>NUCLEOTIDE SEQUENCE [LARGE SCALE GENOMIC DNA]</scope>
    <source>
        <strain evidence="3">DSM 8809</strain>
    </source>
</reference>
<evidence type="ECO:0000313" key="3">
    <source>
        <dbReference type="Proteomes" id="UP000182569"/>
    </source>
</evidence>
<keyword evidence="3" id="KW-1185">Reference proteome</keyword>
<proteinExistence type="predicted"/>
<dbReference type="KEGG" id="ceu:A7L45_08265"/>
<dbReference type="PANTHER" id="PTHR43252">
    <property type="entry name" value="TRANSCRIPTIONAL REGULATOR YQJI"/>
    <property type="match status" value="1"/>
</dbReference>
<evidence type="ECO:0000313" key="2">
    <source>
        <dbReference type="EMBL" id="APC40064.1"/>
    </source>
</evidence>
<dbReference type="OrthoDB" id="9783723at2"/>
<name>A0A1J0GGG2_9CLOT</name>
<feature type="domain" description="Transcription regulator PadR N-terminal" evidence="1">
    <location>
        <begin position="6"/>
        <end position="77"/>
    </location>
</feature>
<evidence type="ECO:0000259" key="1">
    <source>
        <dbReference type="Pfam" id="PF03551"/>
    </source>
</evidence>
<dbReference type="Pfam" id="PF03551">
    <property type="entry name" value="PadR"/>
    <property type="match status" value="1"/>
</dbReference>
<dbReference type="STRING" id="1552.A7L45_08265"/>
<dbReference type="Proteomes" id="UP000182569">
    <property type="component" value="Chromosome"/>
</dbReference>
<dbReference type="InterPro" id="IPR036388">
    <property type="entry name" value="WH-like_DNA-bd_sf"/>
</dbReference>
<sequence>MTKFIILGFLMTENMTGYDIKQKMSISTSNFMDASFGSIYPSLKRLEQKKLICFDEIVENGKLKKVYYIAEQGKEEFMTWLRAPIETSKTSAASALSKIFFFDNLSNEEIISSIGNYIEDLTKLKINLLQVRKMLTNHANNFELCTLNFGLDLYDYIINWYKNNINNLNKEL</sequence>
<dbReference type="EMBL" id="CP015756">
    <property type="protein sequence ID" value="APC40064.1"/>
    <property type="molecule type" value="Genomic_DNA"/>
</dbReference>
<dbReference type="AlphaFoldDB" id="A0A1J0GGG2"/>
<gene>
    <name evidence="2" type="ORF">A7L45_08265</name>
</gene>
<dbReference type="InterPro" id="IPR036390">
    <property type="entry name" value="WH_DNA-bd_sf"/>
</dbReference>
<dbReference type="Gene3D" id="1.10.10.10">
    <property type="entry name" value="Winged helix-like DNA-binding domain superfamily/Winged helix DNA-binding domain"/>
    <property type="match status" value="1"/>
</dbReference>